<dbReference type="Pfam" id="PF08240">
    <property type="entry name" value="ADH_N"/>
    <property type="match status" value="1"/>
</dbReference>
<evidence type="ECO:0000259" key="4">
    <source>
        <dbReference type="SMART" id="SM00829"/>
    </source>
</evidence>
<dbReference type="Pfam" id="PF00107">
    <property type="entry name" value="ADH_zinc_N"/>
    <property type="match status" value="1"/>
</dbReference>
<organism evidence="5 6">
    <name type="scientific">Populus tomentosa</name>
    <name type="common">Chinese white poplar</name>
    <dbReference type="NCBI Taxonomy" id="118781"/>
    <lineage>
        <taxon>Eukaryota</taxon>
        <taxon>Viridiplantae</taxon>
        <taxon>Streptophyta</taxon>
        <taxon>Embryophyta</taxon>
        <taxon>Tracheophyta</taxon>
        <taxon>Spermatophyta</taxon>
        <taxon>Magnoliopsida</taxon>
        <taxon>eudicotyledons</taxon>
        <taxon>Gunneridae</taxon>
        <taxon>Pentapetalae</taxon>
        <taxon>rosids</taxon>
        <taxon>fabids</taxon>
        <taxon>Malpighiales</taxon>
        <taxon>Salicaceae</taxon>
        <taxon>Saliceae</taxon>
        <taxon>Populus</taxon>
    </lineage>
</organism>
<dbReference type="EMBL" id="JAAWWB010000007">
    <property type="protein sequence ID" value="KAG6778685.1"/>
    <property type="molecule type" value="Genomic_DNA"/>
</dbReference>
<dbReference type="PANTHER" id="PTHR48106:SF8">
    <property type="entry name" value="OS02G0805600 PROTEIN"/>
    <property type="match status" value="1"/>
</dbReference>
<dbReference type="PANTHER" id="PTHR48106">
    <property type="entry name" value="QUINONE OXIDOREDUCTASE PIG3-RELATED"/>
    <property type="match status" value="1"/>
</dbReference>
<proteinExistence type="predicted"/>
<keyword evidence="2" id="KW-0560">Oxidoreductase</keyword>
<dbReference type="InterPro" id="IPR013149">
    <property type="entry name" value="ADH-like_C"/>
</dbReference>
<keyword evidence="3" id="KW-0472">Membrane</keyword>
<comment type="caution">
    <text evidence="5">The sequence shown here is derived from an EMBL/GenBank/DDBJ whole genome shotgun (WGS) entry which is preliminary data.</text>
</comment>
<dbReference type="NCBIfam" id="TIGR02824">
    <property type="entry name" value="quinone_pig3"/>
    <property type="match status" value="1"/>
</dbReference>
<feature type="transmembrane region" description="Helical" evidence="3">
    <location>
        <begin position="261"/>
        <end position="283"/>
    </location>
</feature>
<sequence>MKAVVITTPGGPEVLLLQEVEDPQINEDEVLVKVEATALNRADTIQRQGRYPPPKGASPYPGLECSGTIEAVGKNVSRWKIGDQVCALLSGGGYAEKVAVPAGQVLPVPQCVSLKDAASLPEVACTVWSTVFMMSRLSAGETFLVHGGSSGIGTFAIQIAKHQGVKVFVTAGSEEKLAVCKDLGADVCINYKTEDFVARVKEETGGKGVDVILDSVGAPYFQKNVDSLNIDGRLFLLGFMGGAVTQVNLGSLFAKRITVQALLLSIDYMTLVHLLLVIMHAAAGLRTRTLENKAEIVSEVEKNVWPAIVAGKVKPVVFKYLPLSEAAESHRLMETSQHIGKILLVA</sequence>
<evidence type="ECO:0000256" key="3">
    <source>
        <dbReference type="SAM" id="Phobius"/>
    </source>
</evidence>
<name>A0A8X8D5M3_POPTO</name>
<evidence type="ECO:0000256" key="2">
    <source>
        <dbReference type="ARBA" id="ARBA00023002"/>
    </source>
</evidence>
<reference evidence="5" key="1">
    <citation type="journal article" date="2020" name="bioRxiv">
        <title>Hybrid origin of Populus tomentosa Carr. identified through genome sequencing and phylogenomic analysis.</title>
        <authorList>
            <person name="An X."/>
            <person name="Gao K."/>
            <person name="Chen Z."/>
            <person name="Li J."/>
            <person name="Yang X."/>
            <person name="Yang X."/>
            <person name="Zhou J."/>
            <person name="Guo T."/>
            <person name="Zhao T."/>
            <person name="Huang S."/>
            <person name="Miao D."/>
            <person name="Khan W.U."/>
            <person name="Rao P."/>
            <person name="Ye M."/>
            <person name="Lei B."/>
            <person name="Liao W."/>
            <person name="Wang J."/>
            <person name="Ji L."/>
            <person name="Li Y."/>
            <person name="Guo B."/>
            <person name="Mustafa N.S."/>
            <person name="Li S."/>
            <person name="Yun Q."/>
            <person name="Keller S.R."/>
            <person name="Mao J."/>
            <person name="Zhang R."/>
            <person name="Strauss S.H."/>
        </authorList>
    </citation>
    <scope>NUCLEOTIDE SEQUENCE</scope>
    <source>
        <strain evidence="5">GM15</strain>
        <tissue evidence="5">Leaf</tissue>
    </source>
</reference>
<dbReference type="GO" id="GO:0070402">
    <property type="term" value="F:NADPH binding"/>
    <property type="evidence" value="ECO:0007669"/>
    <property type="project" value="TreeGrafter"/>
</dbReference>
<feature type="domain" description="Enoyl reductase (ER)" evidence="4">
    <location>
        <begin position="10"/>
        <end position="344"/>
    </location>
</feature>
<dbReference type="OrthoDB" id="3509362at2759"/>
<dbReference type="AlphaFoldDB" id="A0A8X8D5M3"/>
<accession>A0A8X8D5M3</accession>
<keyword evidence="3" id="KW-0812">Transmembrane</keyword>
<dbReference type="GO" id="GO:0016651">
    <property type="term" value="F:oxidoreductase activity, acting on NAD(P)H"/>
    <property type="evidence" value="ECO:0007669"/>
    <property type="project" value="TreeGrafter"/>
</dbReference>
<dbReference type="InterPro" id="IPR013154">
    <property type="entry name" value="ADH-like_N"/>
</dbReference>
<dbReference type="InterPro" id="IPR014189">
    <property type="entry name" value="Quinone_OxRdtase_PIG3"/>
</dbReference>
<keyword evidence="1" id="KW-0521">NADP</keyword>
<dbReference type="SMART" id="SM00829">
    <property type="entry name" value="PKS_ER"/>
    <property type="match status" value="1"/>
</dbReference>
<evidence type="ECO:0000313" key="5">
    <source>
        <dbReference type="EMBL" id="KAG6778685.1"/>
    </source>
</evidence>
<evidence type="ECO:0000256" key="1">
    <source>
        <dbReference type="ARBA" id="ARBA00022857"/>
    </source>
</evidence>
<dbReference type="CDD" id="cd05276">
    <property type="entry name" value="p53_inducible_oxidoreductase"/>
    <property type="match status" value="1"/>
</dbReference>
<dbReference type="InterPro" id="IPR020843">
    <property type="entry name" value="ER"/>
</dbReference>
<keyword evidence="6" id="KW-1185">Reference proteome</keyword>
<protein>
    <recommendedName>
        <fullName evidence="4">Enoyl reductase (ER) domain-containing protein</fullName>
    </recommendedName>
</protein>
<evidence type="ECO:0000313" key="6">
    <source>
        <dbReference type="Proteomes" id="UP000886885"/>
    </source>
</evidence>
<gene>
    <name evidence="5" type="ORF">POTOM_015028</name>
</gene>
<feature type="transmembrane region" description="Helical" evidence="3">
    <location>
        <begin position="234"/>
        <end position="254"/>
    </location>
</feature>
<keyword evidence="3" id="KW-1133">Transmembrane helix</keyword>
<dbReference type="Proteomes" id="UP000886885">
    <property type="component" value="Chromosome 4A"/>
</dbReference>